<dbReference type="InterPro" id="IPR000436">
    <property type="entry name" value="Sushi_SCR_CCP_dom"/>
</dbReference>
<feature type="disulfide bond" evidence="6">
    <location>
        <begin position="98"/>
        <end position="125"/>
    </location>
</feature>
<evidence type="ECO:0000256" key="6">
    <source>
        <dbReference type="PROSITE-ProRule" id="PRU00302"/>
    </source>
</evidence>
<feature type="disulfide bond" evidence="6">
    <location>
        <begin position="157"/>
        <end position="184"/>
    </location>
</feature>
<dbReference type="SUPFAM" id="SSF57535">
    <property type="entry name" value="Complement control module/SCR domain"/>
    <property type="match status" value="3"/>
</dbReference>
<sequence>MACPVPPGVECADIADTDSNLRVSILSRGVGGQAMFSCPAGFGLVGQTHSVCQANGEWAGPYPICKVVNCEAPGTPDHGYTTGQGPPYRAGDIVQFNCNPQFMMEGQPIIACQENGRWSGSVPKCVQACSYPGTAISGRMSDVKFYYKIGETVTFDCDEGLEVRGVSMLRCMRNGKWSNAIPVCVPAGSSANR</sequence>
<dbReference type="PANTHER" id="PTHR46393:SF7">
    <property type="entry name" value="COMPLEMENT C2"/>
    <property type="match status" value="1"/>
</dbReference>
<dbReference type="RefSeq" id="XP_052133103.1">
    <property type="nucleotide sequence ID" value="XM_052277143.1"/>
</dbReference>
<feature type="domain" description="Sushi" evidence="7">
    <location>
        <begin position="128"/>
        <end position="186"/>
    </location>
</feature>
<protein>
    <submittedName>
        <fullName evidence="9">Locomotion-related protein Hikaru genki-like</fullName>
    </submittedName>
</protein>
<feature type="domain" description="Sushi" evidence="7">
    <location>
        <begin position="1"/>
        <end position="67"/>
    </location>
</feature>
<accession>A0A9C6XDG5</accession>
<dbReference type="PANTHER" id="PTHR46393">
    <property type="entry name" value="SUSHI DOMAIN-CONTAINING PROTEIN"/>
    <property type="match status" value="1"/>
</dbReference>
<keyword evidence="5" id="KW-0325">Glycoprotein</keyword>
<dbReference type="CDD" id="cd00033">
    <property type="entry name" value="CCP"/>
    <property type="match status" value="3"/>
</dbReference>
<evidence type="ECO:0000256" key="1">
    <source>
        <dbReference type="ARBA" id="ARBA00022659"/>
    </source>
</evidence>
<dbReference type="Gene3D" id="2.10.70.10">
    <property type="entry name" value="Complement Module, domain 1"/>
    <property type="match status" value="3"/>
</dbReference>
<gene>
    <name evidence="9" type="primary">LOC127752276</name>
</gene>
<evidence type="ECO:0000256" key="4">
    <source>
        <dbReference type="ARBA" id="ARBA00023157"/>
    </source>
</evidence>
<dbReference type="SMART" id="SM00032">
    <property type="entry name" value="CCP"/>
    <property type="match status" value="3"/>
</dbReference>
<dbReference type="InterPro" id="IPR035976">
    <property type="entry name" value="Sushi/SCR/CCP_sf"/>
</dbReference>
<feature type="disulfide bond" evidence="6">
    <location>
        <begin position="38"/>
        <end position="65"/>
    </location>
</feature>
<reference evidence="9" key="1">
    <citation type="submission" date="2025-08" db="UniProtKB">
        <authorList>
            <consortium name="RefSeq"/>
        </authorList>
    </citation>
    <scope>IDENTIFICATION</scope>
    <source>
        <tissue evidence="9">Whole organism</tissue>
    </source>
</reference>
<dbReference type="KEGG" id="foc:127752276"/>
<evidence type="ECO:0000313" key="9">
    <source>
        <dbReference type="RefSeq" id="XP_052133103.1"/>
    </source>
</evidence>
<evidence type="ECO:0000313" key="8">
    <source>
        <dbReference type="Proteomes" id="UP000504606"/>
    </source>
</evidence>
<evidence type="ECO:0000259" key="7">
    <source>
        <dbReference type="PROSITE" id="PS50923"/>
    </source>
</evidence>
<dbReference type="OrthoDB" id="5804959at2759"/>
<dbReference type="Proteomes" id="UP000504606">
    <property type="component" value="Unplaced"/>
</dbReference>
<evidence type="ECO:0000256" key="5">
    <source>
        <dbReference type="ARBA" id="ARBA00023180"/>
    </source>
</evidence>
<keyword evidence="1 6" id="KW-0768">Sushi</keyword>
<evidence type="ECO:0000256" key="3">
    <source>
        <dbReference type="ARBA" id="ARBA00022737"/>
    </source>
</evidence>
<proteinExistence type="predicted"/>
<evidence type="ECO:0000256" key="2">
    <source>
        <dbReference type="ARBA" id="ARBA00022729"/>
    </source>
</evidence>
<dbReference type="AlphaFoldDB" id="A0A9C6XDG5"/>
<name>A0A9C6XDG5_FRAOC</name>
<dbReference type="GeneID" id="127752276"/>
<dbReference type="FunFam" id="2.10.70.10:FF:000014">
    <property type="entry name" value="Membrane cofactor protein"/>
    <property type="match status" value="1"/>
</dbReference>
<organism evidence="8 9">
    <name type="scientific">Frankliniella occidentalis</name>
    <name type="common">Western flower thrips</name>
    <name type="synonym">Euthrips occidentalis</name>
    <dbReference type="NCBI Taxonomy" id="133901"/>
    <lineage>
        <taxon>Eukaryota</taxon>
        <taxon>Metazoa</taxon>
        <taxon>Ecdysozoa</taxon>
        <taxon>Arthropoda</taxon>
        <taxon>Hexapoda</taxon>
        <taxon>Insecta</taxon>
        <taxon>Pterygota</taxon>
        <taxon>Neoptera</taxon>
        <taxon>Paraneoptera</taxon>
        <taxon>Thysanoptera</taxon>
        <taxon>Terebrantia</taxon>
        <taxon>Thripoidea</taxon>
        <taxon>Thripidae</taxon>
        <taxon>Frankliniella</taxon>
    </lineage>
</organism>
<comment type="caution">
    <text evidence="6">Lacks conserved residue(s) required for the propagation of feature annotation.</text>
</comment>
<dbReference type="PROSITE" id="PS50923">
    <property type="entry name" value="SUSHI"/>
    <property type="match status" value="3"/>
</dbReference>
<keyword evidence="3" id="KW-0677">Repeat</keyword>
<keyword evidence="8" id="KW-1185">Reference proteome</keyword>
<feature type="domain" description="Sushi" evidence="7">
    <location>
        <begin position="68"/>
        <end position="127"/>
    </location>
</feature>
<keyword evidence="2" id="KW-0732">Signal</keyword>
<dbReference type="Pfam" id="PF00084">
    <property type="entry name" value="Sushi"/>
    <property type="match status" value="3"/>
</dbReference>
<keyword evidence="4 6" id="KW-1015">Disulfide bond</keyword>